<dbReference type="SUPFAM" id="SSF54523">
    <property type="entry name" value="Pili subunits"/>
    <property type="match status" value="1"/>
</dbReference>
<dbReference type="EMBL" id="CP012830">
    <property type="protein sequence ID" value="ALI01874.1"/>
    <property type="molecule type" value="Genomic_DNA"/>
</dbReference>
<evidence type="ECO:0000256" key="4">
    <source>
        <dbReference type="ARBA" id="ARBA00022481"/>
    </source>
</evidence>
<dbReference type="GO" id="GO:0015627">
    <property type="term" value="C:type II protein secretion system complex"/>
    <property type="evidence" value="ECO:0007669"/>
    <property type="project" value="InterPro"/>
</dbReference>
<comment type="similarity">
    <text evidence="9">Belongs to the GSP H family.</text>
</comment>
<dbReference type="Gene3D" id="3.55.40.10">
    <property type="entry name" value="minor pseudopilin epsh domain"/>
    <property type="match status" value="1"/>
</dbReference>
<dbReference type="PROSITE" id="PS00409">
    <property type="entry name" value="PROKAR_NTER_METHYL"/>
    <property type="match status" value="1"/>
</dbReference>
<evidence type="ECO:0000256" key="7">
    <source>
        <dbReference type="ARBA" id="ARBA00022989"/>
    </source>
</evidence>
<dbReference type="RefSeq" id="WP_054595244.1">
    <property type="nucleotide sequence ID" value="NZ_CP012830.1"/>
</dbReference>
<evidence type="ECO:0000256" key="6">
    <source>
        <dbReference type="ARBA" id="ARBA00022692"/>
    </source>
</evidence>
<protein>
    <recommendedName>
        <fullName evidence="2">Type II secretion system protein H</fullName>
    </recommendedName>
    <alternativeName>
        <fullName evidence="10">General secretion pathway protein H</fullName>
    </alternativeName>
</protein>
<evidence type="ECO:0000256" key="3">
    <source>
        <dbReference type="ARBA" id="ARBA00022475"/>
    </source>
</evidence>
<dbReference type="InterPro" id="IPR002416">
    <property type="entry name" value="T2SS_protein-GspH"/>
</dbReference>
<keyword evidence="7 11" id="KW-1133">Transmembrane helix</keyword>
<dbReference type="OrthoDB" id="5730913at2"/>
<dbReference type="InterPro" id="IPR012902">
    <property type="entry name" value="N_methyl_site"/>
</dbReference>
<name>A0A0N9VTU2_PSEFL</name>
<dbReference type="Pfam" id="PF12019">
    <property type="entry name" value="GspH"/>
    <property type="match status" value="1"/>
</dbReference>
<dbReference type="InterPro" id="IPR049875">
    <property type="entry name" value="TypeII_GspH"/>
</dbReference>
<feature type="domain" description="General secretion pathway GspH" evidence="12">
    <location>
        <begin position="42"/>
        <end position="147"/>
    </location>
</feature>
<evidence type="ECO:0000256" key="11">
    <source>
        <dbReference type="SAM" id="Phobius"/>
    </source>
</evidence>
<comment type="subcellular location">
    <subcellularLocation>
        <location evidence="1">Cell inner membrane</location>
        <topology evidence="1">Single-pass membrane protein</topology>
    </subcellularLocation>
</comment>
<evidence type="ECO:0000256" key="1">
    <source>
        <dbReference type="ARBA" id="ARBA00004377"/>
    </source>
</evidence>
<keyword evidence="5" id="KW-0997">Cell inner membrane</keyword>
<evidence type="ECO:0000256" key="5">
    <source>
        <dbReference type="ARBA" id="ARBA00022519"/>
    </source>
</evidence>
<dbReference type="NCBIfam" id="TIGR01708">
    <property type="entry name" value="typeII_sec_gspH"/>
    <property type="match status" value="1"/>
</dbReference>
<reference evidence="13 14" key="2">
    <citation type="journal article" date="2018" name="Nature">
        <title>Mutant phenotypes for thousands of bacterial genes of unknown function.</title>
        <authorList>
            <person name="Price M.N."/>
            <person name="Wetmore K.M."/>
            <person name="Waters R.J."/>
            <person name="Callaghan M."/>
            <person name="Ray J."/>
            <person name="Liu H."/>
            <person name="Kuehl J.V."/>
            <person name="Melnyk R.A."/>
            <person name="Lamson J.S."/>
            <person name="Suh Y."/>
            <person name="Carlson H.K."/>
            <person name="Esquivel Z."/>
            <person name="Sadeeshkumar H."/>
            <person name="Chakraborty R."/>
            <person name="Zane G.M."/>
            <person name="Rubin B.E."/>
            <person name="Wall J.D."/>
            <person name="Visel A."/>
            <person name="Bristow J."/>
            <person name="Blow M.J."/>
            <person name="Arkin A.P."/>
            <person name="Deutschbauer A.M."/>
        </authorList>
    </citation>
    <scope>NUCLEOTIDE SEQUENCE [LARGE SCALE GENOMIC DNA]</scope>
    <source>
        <strain evidence="13 14">FW300-N2E3</strain>
    </source>
</reference>
<keyword evidence="3" id="KW-1003">Cell membrane</keyword>
<dbReference type="AlphaFoldDB" id="A0A0N9VTU2"/>
<keyword evidence="4" id="KW-0488">Methylation</keyword>
<evidence type="ECO:0000313" key="13">
    <source>
        <dbReference type="EMBL" id="ALI01874.1"/>
    </source>
</evidence>
<sequence length="155" mass="16891">MRQACRGFTLLELMVVMVLIGVLLGMAGLAIGNHPARLARQEANGLIQLLQALREQAVLEGREYGLRLEPEGYQVLGLYGQDWRPAGRAYRLPEGLQLRLEQSGQISTLTGRPGQPHLVLLSSDESTAFTLRLQAGQQSLISLSSDGLNEAALDE</sequence>
<evidence type="ECO:0000256" key="2">
    <source>
        <dbReference type="ARBA" id="ARBA00021549"/>
    </source>
</evidence>
<dbReference type="PRINTS" id="PR00885">
    <property type="entry name" value="BCTERIALGSPH"/>
</dbReference>
<feature type="transmembrane region" description="Helical" evidence="11">
    <location>
        <begin position="7"/>
        <end position="31"/>
    </location>
</feature>
<dbReference type="Proteomes" id="UP000066487">
    <property type="component" value="Chromosome"/>
</dbReference>
<dbReference type="NCBIfam" id="TIGR02532">
    <property type="entry name" value="IV_pilin_GFxxxE"/>
    <property type="match status" value="1"/>
</dbReference>
<dbReference type="GO" id="GO:0005886">
    <property type="term" value="C:plasma membrane"/>
    <property type="evidence" value="ECO:0007669"/>
    <property type="project" value="UniProtKB-SubCell"/>
</dbReference>
<evidence type="ECO:0000313" key="14">
    <source>
        <dbReference type="Proteomes" id="UP000066487"/>
    </source>
</evidence>
<keyword evidence="6 11" id="KW-0812">Transmembrane</keyword>
<accession>A0A0N9VTU2</accession>
<proteinExistence type="inferred from homology"/>
<evidence type="ECO:0000256" key="9">
    <source>
        <dbReference type="ARBA" id="ARBA00025772"/>
    </source>
</evidence>
<evidence type="ECO:0000256" key="10">
    <source>
        <dbReference type="ARBA" id="ARBA00030775"/>
    </source>
</evidence>
<gene>
    <name evidence="13" type="ORF">AO353_12565</name>
</gene>
<keyword evidence="8 11" id="KW-0472">Membrane</keyword>
<reference evidence="14" key="1">
    <citation type="submission" date="2015-09" db="EMBL/GenBank/DDBJ databases">
        <title>Whole genome sequence of Pseudomonas fluorescens FW300-N2E3.</title>
        <authorList>
            <person name="Ray J."/>
            <person name="Melnyk R."/>
            <person name="Deutschbauer A."/>
        </authorList>
    </citation>
    <scope>NUCLEOTIDE SEQUENCE [LARGE SCALE GENOMIC DNA]</scope>
    <source>
        <strain evidence="14">FW300-N2E3</strain>
    </source>
</reference>
<organism evidence="13 14">
    <name type="scientific">Pseudomonas fluorescens</name>
    <dbReference type="NCBI Taxonomy" id="294"/>
    <lineage>
        <taxon>Bacteria</taxon>
        <taxon>Pseudomonadati</taxon>
        <taxon>Pseudomonadota</taxon>
        <taxon>Gammaproteobacteria</taxon>
        <taxon>Pseudomonadales</taxon>
        <taxon>Pseudomonadaceae</taxon>
        <taxon>Pseudomonas</taxon>
    </lineage>
</organism>
<dbReference type="GO" id="GO:0015628">
    <property type="term" value="P:protein secretion by the type II secretion system"/>
    <property type="evidence" value="ECO:0007669"/>
    <property type="project" value="InterPro"/>
</dbReference>
<evidence type="ECO:0000259" key="12">
    <source>
        <dbReference type="Pfam" id="PF12019"/>
    </source>
</evidence>
<dbReference type="InterPro" id="IPR022346">
    <property type="entry name" value="T2SS_GspH"/>
</dbReference>
<dbReference type="InterPro" id="IPR045584">
    <property type="entry name" value="Pilin-like"/>
</dbReference>
<dbReference type="Pfam" id="PF07963">
    <property type="entry name" value="N_methyl"/>
    <property type="match status" value="1"/>
</dbReference>
<evidence type="ECO:0000256" key="8">
    <source>
        <dbReference type="ARBA" id="ARBA00023136"/>
    </source>
</evidence>